<sequence>MGFHTSLSSLKRRISHPFSRSKLKTKNHNNNTNITATNSNDNKINNKSISLDDINDIKNIINKNQLDPPIHSITNSKTIPTLTHNNFNGKSLNKTKSLKSFKSL</sequence>
<dbReference type="Proteomes" id="UP000095038">
    <property type="component" value="Unassembled WGS sequence"/>
</dbReference>
<protein>
    <submittedName>
        <fullName evidence="2">Uncharacterized protein</fullName>
    </submittedName>
</protein>
<dbReference type="InParanoid" id="A0A1D2VFI9"/>
<accession>A0A1D2VFI9</accession>
<feature type="compositionally biased region" description="Low complexity" evidence="1">
    <location>
        <begin position="28"/>
        <end position="39"/>
    </location>
</feature>
<gene>
    <name evidence="2" type="ORF">ASCRUDRAFT_76417</name>
</gene>
<proteinExistence type="predicted"/>
<keyword evidence="3" id="KW-1185">Reference proteome</keyword>
<organism evidence="2 3">
    <name type="scientific">Ascoidea rubescens DSM 1968</name>
    <dbReference type="NCBI Taxonomy" id="1344418"/>
    <lineage>
        <taxon>Eukaryota</taxon>
        <taxon>Fungi</taxon>
        <taxon>Dikarya</taxon>
        <taxon>Ascomycota</taxon>
        <taxon>Saccharomycotina</taxon>
        <taxon>Saccharomycetes</taxon>
        <taxon>Ascoideaceae</taxon>
        <taxon>Ascoidea</taxon>
    </lineage>
</organism>
<feature type="non-terminal residue" evidence="2">
    <location>
        <position position="104"/>
    </location>
</feature>
<name>A0A1D2VFI9_9ASCO</name>
<dbReference type="EMBL" id="KV454482">
    <property type="protein sequence ID" value="ODV60431.1"/>
    <property type="molecule type" value="Genomic_DNA"/>
</dbReference>
<evidence type="ECO:0000313" key="2">
    <source>
        <dbReference type="EMBL" id="ODV60431.1"/>
    </source>
</evidence>
<dbReference type="AlphaFoldDB" id="A0A1D2VFI9"/>
<feature type="compositionally biased region" description="Basic residues" evidence="1">
    <location>
        <begin position="10"/>
        <end position="27"/>
    </location>
</feature>
<evidence type="ECO:0000256" key="1">
    <source>
        <dbReference type="SAM" id="MobiDB-lite"/>
    </source>
</evidence>
<feature type="region of interest" description="Disordered" evidence="1">
    <location>
        <begin position="1"/>
        <end position="39"/>
    </location>
</feature>
<evidence type="ECO:0000313" key="3">
    <source>
        <dbReference type="Proteomes" id="UP000095038"/>
    </source>
</evidence>
<feature type="region of interest" description="Disordered" evidence="1">
    <location>
        <begin position="67"/>
        <end position="104"/>
    </location>
</feature>
<feature type="compositionally biased region" description="Polar residues" evidence="1">
    <location>
        <begin position="72"/>
        <end position="104"/>
    </location>
</feature>
<reference evidence="3" key="1">
    <citation type="submission" date="2016-05" db="EMBL/GenBank/DDBJ databases">
        <title>Comparative genomics of biotechnologically important yeasts.</title>
        <authorList>
            <consortium name="DOE Joint Genome Institute"/>
            <person name="Riley R."/>
            <person name="Haridas S."/>
            <person name="Wolfe K.H."/>
            <person name="Lopes M.R."/>
            <person name="Hittinger C.T."/>
            <person name="Goker M."/>
            <person name="Salamov A."/>
            <person name="Wisecaver J."/>
            <person name="Long T.M."/>
            <person name="Aerts A.L."/>
            <person name="Barry K."/>
            <person name="Choi C."/>
            <person name="Clum A."/>
            <person name="Coughlan A.Y."/>
            <person name="Deshpande S."/>
            <person name="Douglass A.P."/>
            <person name="Hanson S.J."/>
            <person name="Klenk H.-P."/>
            <person name="Labutti K."/>
            <person name="Lapidus A."/>
            <person name="Lindquist E."/>
            <person name="Lipzen A."/>
            <person name="Meier-Kolthoff J.P."/>
            <person name="Ohm R.A."/>
            <person name="Otillar R.P."/>
            <person name="Pangilinan J."/>
            <person name="Peng Y."/>
            <person name="Rokas A."/>
            <person name="Rosa C.A."/>
            <person name="Scheuner C."/>
            <person name="Sibirny A.A."/>
            <person name="Slot J.C."/>
            <person name="Stielow J.B."/>
            <person name="Sun H."/>
            <person name="Kurtzman C.P."/>
            <person name="Blackwell M."/>
            <person name="Grigoriev I.V."/>
            <person name="Jeffries T.W."/>
        </authorList>
    </citation>
    <scope>NUCLEOTIDE SEQUENCE [LARGE SCALE GENOMIC DNA]</scope>
    <source>
        <strain evidence="3">DSM 1968</strain>
    </source>
</reference>
<dbReference type="GeneID" id="30967097"/>
<dbReference type="RefSeq" id="XP_020046738.1">
    <property type="nucleotide sequence ID" value="XM_020193461.1"/>
</dbReference>